<keyword evidence="1" id="KW-0812">Transmembrane</keyword>
<keyword evidence="1" id="KW-0472">Membrane</keyword>
<comment type="caution">
    <text evidence="2">The sequence shown here is derived from an EMBL/GenBank/DDBJ whole genome shotgun (WGS) entry which is preliminary data.</text>
</comment>
<dbReference type="Proteomes" id="UP000692954">
    <property type="component" value="Unassembled WGS sequence"/>
</dbReference>
<dbReference type="OrthoDB" id="292036at2759"/>
<evidence type="ECO:0000256" key="1">
    <source>
        <dbReference type="SAM" id="Phobius"/>
    </source>
</evidence>
<dbReference type="EMBL" id="CAJJDN010000090">
    <property type="protein sequence ID" value="CAD8108272.1"/>
    <property type="molecule type" value="Genomic_DNA"/>
</dbReference>
<name>A0A8S1PYZ0_9CILI</name>
<feature type="transmembrane region" description="Helical" evidence="1">
    <location>
        <begin position="200"/>
        <end position="221"/>
    </location>
</feature>
<sequence>MSSYFRPCSFKLSQENQIQHKFQPLPYNVIFSDQVFNFLKSSECKISRISILPTKLSELEEFTQFDVFNIQKSIYSKTKSIDQINMEYYLDDDLIEEMFKQGYDEDQIIFLIRRLPPSKLRIKNTLSLQAIKAIYSILYQASQFQNSIICCKTFYNFKTFGKFFKQLFYKFFNFFVYPTKKYILNDEVLQLNKFLSQDQIYFIILTLINFVFFLLLLSDIQLCENGASITASYIYYSFAFIAFIVEFILFYKIVLIVPSHLNRLNIKQVNFVDENSGENDQQENQQNKILPLQQEENIFIKFKNGQYLQKKSINKIKNIISTLKKCVTYITGKGEE</sequence>
<gene>
    <name evidence="2" type="ORF">PSON_ATCC_30995.1.T0900215</name>
</gene>
<keyword evidence="3" id="KW-1185">Reference proteome</keyword>
<feature type="transmembrane region" description="Helical" evidence="1">
    <location>
        <begin position="233"/>
        <end position="257"/>
    </location>
</feature>
<reference evidence="2" key="1">
    <citation type="submission" date="2021-01" db="EMBL/GenBank/DDBJ databases">
        <authorList>
            <consortium name="Genoscope - CEA"/>
            <person name="William W."/>
        </authorList>
    </citation>
    <scope>NUCLEOTIDE SEQUENCE</scope>
</reference>
<accession>A0A8S1PYZ0</accession>
<organism evidence="2 3">
    <name type="scientific">Paramecium sonneborni</name>
    <dbReference type="NCBI Taxonomy" id="65129"/>
    <lineage>
        <taxon>Eukaryota</taxon>
        <taxon>Sar</taxon>
        <taxon>Alveolata</taxon>
        <taxon>Ciliophora</taxon>
        <taxon>Intramacronucleata</taxon>
        <taxon>Oligohymenophorea</taxon>
        <taxon>Peniculida</taxon>
        <taxon>Parameciidae</taxon>
        <taxon>Paramecium</taxon>
    </lineage>
</organism>
<protein>
    <recommendedName>
        <fullName evidence="4">Transmembrane protein</fullName>
    </recommendedName>
</protein>
<dbReference type="AlphaFoldDB" id="A0A8S1PYZ0"/>
<proteinExistence type="predicted"/>
<evidence type="ECO:0000313" key="2">
    <source>
        <dbReference type="EMBL" id="CAD8108272.1"/>
    </source>
</evidence>
<evidence type="ECO:0000313" key="3">
    <source>
        <dbReference type="Proteomes" id="UP000692954"/>
    </source>
</evidence>
<keyword evidence="1" id="KW-1133">Transmembrane helix</keyword>
<evidence type="ECO:0008006" key="4">
    <source>
        <dbReference type="Google" id="ProtNLM"/>
    </source>
</evidence>